<keyword evidence="1" id="KW-0328">Glycosyltransferase</keyword>
<dbReference type="Proteomes" id="UP000229753">
    <property type="component" value="Unassembled WGS sequence"/>
</dbReference>
<evidence type="ECO:0008006" key="5">
    <source>
        <dbReference type="Google" id="ProtNLM"/>
    </source>
</evidence>
<reference evidence="4" key="1">
    <citation type="submission" date="2017-09" db="EMBL/GenBank/DDBJ databases">
        <title>Depth-based differentiation of microbial function through sediment-hosted aquifers and enrichment of novel symbionts in the deep terrestrial subsurface.</title>
        <authorList>
            <person name="Probst A.J."/>
            <person name="Ladd B."/>
            <person name="Jarett J.K."/>
            <person name="Geller-Mcgrath D.E."/>
            <person name="Sieber C.M.K."/>
            <person name="Emerson J.B."/>
            <person name="Anantharaman K."/>
            <person name="Thomas B.C."/>
            <person name="Malmstrom R."/>
            <person name="Stieglmeier M."/>
            <person name="Klingl A."/>
            <person name="Woyke T."/>
            <person name="Ryan C.M."/>
            <person name="Banfield J.F."/>
        </authorList>
    </citation>
    <scope>NUCLEOTIDE SEQUENCE [LARGE SCALE GENOMIC DNA]</scope>
</reference>
<dbReference type="PANTHER" id="PTHR34136:SF1">
    <property type="entry name" value="UDP-N-ACETYL-D-MANNOSAMINURONIC ACID TRANSFERASE"/>
    <property type="match status" value="1"/>
</dbReference>
<proteinExistence type="predicted"/>
<dbReference type="InterPro" id="IPR004629">
    <property type="entry name" value="WecG_TagA_CpsF"/>
</dbReference>
<sequence length="283" mass="32796">MFRKKKNILKKDGNTLEIFKTTLVGGTQEGVLGVIQQRIKQGEKIFITTPNPEFLIFAQTHPWFHKILIHSDIAIPDGVALFWAREVLKKNGFFSRLLVGFWTGLKIIFTGWGQKRVTGTDLMEKLCQLAAKNNWSVYFLGGKEKQRAPIALGKMQRKYPGLKGWVNPGPILSLNFQKLVLEPTLEAKKMVEDINKKKPDLLFVALNMGKQEKFIYDNWYQLKVKLGMGVGGAFDYLSGEVERAPLWIQKTGFEWLYRLCQEPWRWKRQSSLLKFIWLVLNYK</sequence>
<dbReference type="GO" id="GO:0016758">
    <property type="term" value="F:hexosyltransferase activity"/>
    <property type="evidence" value="ECO:0007669"/>
    <property type="project" value="TreeGrafter"/>
</dbReference>
<protein>
    <recommendedName>
        <fullName evidence="5">Glycosyltransferase</fullName>
    </recommendedName>
</protein>
<dbReference type="EMBL" id="PFNO01000114">
    <property type="protein sequence ID" value="PIZ48554.1"/>
    <property type="molecule type" value="Genomic_DNA"/>
</dbReference>
<accession>A0A2M7TMS1</accession>
<comment type="caution">
    <text evidence="3">The sequence shown here is derived from an EMBL/GenBank/DDBJ whole genome shotgun (WGS) entry which is preliminary data.</text>
</comment>
<dbReference type="PANTHER" id="PTHR34136">
    <property type="match status" value="1"/>
</dbReference>
<evidence type="ECO:0000313" key="3">
    <source>
        <dbReference type="EMBL" id="PIZ48554.1"/>
    </source>
</evidence>
<name>A0A2M7TMS1_9BACT</name>
<gene>
    <name evidence="3" type="ORF">COY29_03395</name>
</gene>
<keyword evidence="2" id="KW-0808">Transferase</keyword>
<evidence type="ECO:0000256" key="1">
    <source>
        <dbReference type="ARBA" id="ARBA00022676"/>
    </source>
</evidence>
<dbReference type="CDD" id="cd06533">
    <property type="entry name" value="Glyco_transf_WecG_TagA"/>
    <property type="match status" value="1"/>
</dbReference>
<dbReference type="AlphaFoldDB" id="A0A2M7TMS1"/>
<organism evidence="3 4">
    <name type="scientific">Candidatus Woesebacteria bacterium CG_4_10_14_0_2_um_filter_39_14</name>
    <dbReference type="NCBI Taxonomy" id="1975054"/>
    <lineage>
        <taxon>Bacteria</taxon>
        <taxon>Candidatus Woeseibacteriota</taxon>
    </lineage>
</organism>
<evidence type="ECO:0000313" key="4">
    <source>
        <dbReference type="Proteomes" id="UP000229753"/>
    </source>
</evidence>
<dbReference type="NCBIfam" id="TIGR00696">
    <property type="entry name" value="wecG_tagA_cpsF"/>
    <property type="match status" value="1"/>
</dbReference>
<evidence type="ECO:0000256" key="2">
    <source>
        <dbReference type="ARBA" id="ARBA00022679"/>
    </source>
</evidence>
<dbReference type="Pfam" id="PF03808">
    <property type="entry name" value="Glyco_tran_WecG"/>
    <property type="match status" value="1"/>
</dbReference>